<reference evidence="3" key="1">
    <citation type="submission" date="2016-06" db="UniProtKB">
        <authorList>
            <consortium name="WormBaseParasite"/>
        </authorList>
    </citation>
    <scope>IDENTIFICATION</scope>
</reference>
<keyword evidence="2" id="KW-1185">Reference proteome</keyword>
<dbReference type="WBParaSite" id="OFLC_0000232901-mRNA-1">
    <property type="protein sequence ID" value="OFLC_0000232901-mRNA-1"/>
    <property type="gene ID" value="OFLC_0000232901"/>
</dbReference>
<evidence type="ECO:0000313" key="2">
    <source>
        <dbReference type="Proteomes" id="UP000267606"/>
    </source>
</evidence>
<evidence type="ECO:0000313" key="1">
    <source>
        <dbReference type="EMBL" id="VDO32622.1"/>
    </source>
</evidence>
<accession>A0A183H4C0</accession>
<evidence type="ECO:0000313" key="3">
    <source>
        <dbReference type="WBParaSite" id="OFLC_0000232901-mRNA-1"/>
    </source>
</evidence>
<protein>
    <submittedName>
        <fullName evidence="3">Ovule protein</fullName>
    </submittedName>
</protein>
<dbReference type="EMBL" id="UZAJ01001317">
    <property type="protein sequence ID" value="VDO32622.1"/>
    <property type="molecule type" value="Genomic_DNA"/>
</dbReference>
<proteinExistence type="predicted"/>
<reference evidence="1 2" key="2">
    <citation type="submission" date="2018-11" db="EMBL/GenBank/DDBJ databases">
        <authorList>
            <consortium name="Pathogen Informatics"/>
        </authorList>
    </citation>
    <scope>NUCLEOTIDE SEQUENCE [LARGE SCALE GENOMIC DNA]</scope>
</reference>
<dbReference type="AlphaFoldDB" id="A0A183H4C0"/>
<name>A0A183H4C0_9BILA</name>
<gene>
    <name evidence="1" type="ORF">OFLC_LOCUS2330</name>
</gene>
<organism evidence="3">
    <name type="scientific">Onchocerca flexuosa</name>
    <dbReference type="NCBI Taxonomy" id="387005"/>
    <lineage>
        <taxon>Eukaryota</taxon>
        <taxon>Metazoa</taxon>
        <taxon>Ecdysozoa</taxon>
        <taxon>Nematoda</taxon>
        <taxon>Chromadorea</taxon>
        <taxon>Rhabditida</taxon>
        <taxon>Spirurina</taxon>
        <taxon>Spiruromorpha</taxon>
        <taxon>Filarioidea</taxon>
        <taxon>Onchocercidae</taxon>
        <taxon>Onchocerca</taxon>
    </lineage>
</organism>
<dbReference type="Proteomes" id="UP000267606">
    <property type="component" value="Unassembled WGS sequence"/>
</dbReference>
<sequence>MMRWTLGTMWQKLRERMLMVLEDQDQKVRLLEVQLYFAIYFRRMNQHLIQQNFPTMQKFWLQIQLQKLQIRALNNISLILIQNTIFNAHVCSYHV</sequence>